<dbReference type="NCBIfam" id="NF005681">
    <property type="entry name" value="PRK07478.1"/>
    <property type="match status" value="1"/>
</dbReference>
<dbReference type="SUPFAM" id="SSF51735">
    <property type="entry name" value="NAD(P)-binding Rossmann-fold domains"/>
    <property type="match status" value="1"/>
</dbReference>
<dbReference type="Pfam" id="PF13561">
    <property type="entry name" value="adh_short_C2"/>
    <property type="match status" value="1"/>
</dbReference>
<keyword evidence="4" id="KW-1185">Reference proteome</keyword>
<evidence type="ECO:0000256" key="1">
    <source>
        <dbReference type="ARBA" id="ARBA00006484"/>
    </source>
</evidence>
<name>B9TE20_RICCO</name>
<dbReference type="InterPro" id="IPR002347">
    <property type="entry name" value="SDR_fam"/>
</dbReference>
<dbReference type="PRINTS" id="PR00080">
    <property type="entry name" value="SDRFAMILY"/>
</dbReference>
<dbReference type="STRING" id="3988.B9TE20"/>
<dbReference type="Proteomes" id="UP000008311">
    <property type="component" value="Unassembled WGS sequence"/>
</dbReference>
<dbReference type="EC" id="1.1.1.100" evidence="3"/>
<comment type="similarity">
    <text evidence="1">Belongs to the short-chain dehydrogenases/reductases (SDR) family.</text>
</comment>
<dbReference type="FunFam" id="3.40.50.720:FF:000084">
    <property type="entry name" value="Short-chain dehydrogenase reductase"/>
    <property type="match status" value="1"/>
</dbReference>
<reference evidence="4" key="1">
    <citation type="journal article" date="2010" name="Nat. Biotechnol.">
        <title>Draft genome sequence of the oilseed species Ricinus communis.</title>
        <authorList>
            <person name="Chan A.P."/>
            <person name="Crabtree J."/>
            <person name="Zhao Q."/>
            <person name="Lorenzi H."/>
            <person name="Orvis J."/>
            <person name="Puiu D."/>
            <person name="Melake-Berhan A."/>
            <person name="Jones K.M."/>
            <person name="Redman J."/>
            <person name="Chen G."/>
            <person name="Cahoon E.B."/>
            <person name="Gedil M."/>
            <person name="Stanke M."/>
            <person name="Haas B.J."/>
            <person name="Wortman J.R."/>
            <person name="Fraser-Liggett C.M."/>
            <person name="Ravel J."/>
            <person name="Rabinowicz P.D."/>
        </authorList>
    </citation>
    <scope>NUCLEOTIDE SEQUENCE [LARGE SCALE GENOMIC DNA]</scope>
    <source>
        <strain evidence="4">cv. Hale</strain>
    </source>
</reference>
<feature type="region of interest" description="Disordered" evidence="2">
    <location>
        <begin position="74"/>
        <end position="121"/>
    </location>
</feature>
<dbReference type="Gene3D" id="3.40.50.720">
    <property type="entry name" value="NAD(P)-binding Rossmann-like Domain"/>
    <property type="match status" value="1"/>
</dbReference>
<dbReference type="AlphaFoldDB" id="B9TE20"/>
<feature type="compositionally biased region" description="Polar residues" evidence="2">
    <location>
        <begin position="110"/>
        <end position="121"/>
    </location>
</feature>
<dbReference type="CDD" id="cd05233">
    <property type="entry name" value="SDR_c"/>
    <property type="match status" value="1"/>
</dbReference>
<dbReference type="PANTHER" id="PTHR43943">
    <property type="entry name" value="DEHYDROGENASE/REDUCTASE (SDR FAMILY) MEMBER 4"/>
    <property type="match status" value="1"/>
</dbReference>
<dbReference type="eggNOG" id="KOG0725">
    <property type="taxonomic scope" value="Eukaryota"/>
</dbReference>
<organism evidence="3 4">
    <name type="scientific">Ricinus communis</name>
    <name type="common">Castor bean</name>
    <dbReference type="NCBI Taxonomy" id="3988"/>
    <lineage>
        <taxon>Eukaryota</taxon>
        <taxon>Viridiplantae</taxon>
        <taxon>Streptophyta</taxon>
        <taxon>Embryophyta</taxon>
        <taxon>Tracheophyta</taxon>
        <taxon>Spermatophyta</taxon>
        <taxon>Magnoliopsida</taxon>
        <taxon>eudicotyledons</taxon>
        <taxon>Gunneridae</taxon>
        <taxon>Pentapetalae</taxon>
        <taxon>rosids</taxon>
        <taxon>fabids</taxon>
        <taxon>Malpighiales</taxon>
        <taxon>Euphorbiaceae</taxon>
        <taxon>Acalyphoideae</taxon>
        <taxon>Acalypheae</taxon>
        <taxon>Ricinus</taxon>
    </lineage>
</organism>
<proteinExistence type="inferred from homology"/>
<evidence type="ECO:0000313" key="3">
    <source>
        <dbReference type="EMBL" id="EEF25895.1"/>
    </source>
</evidence>
<dbReference type="InterPro" id="IPR036291">
    <property type="entry name" value="NAD(P)-bd_dom_sf"/>
</dbReference>
<accession>B9TE20</accession>
<dbReference type="PRINTS" id="PR00081">
    <property type="entry name" value="GDHRDH"/>
</dbReference>
<dbReference type="GO" id="GO:0004316">
    <property type="term" value="F:3-oxoacyl-[acyl-carrier-protein] reductase (NADPH) activity"/>
    <property type="evidence" value="ECO:0007669"/>
    <property type="project" value="UniProtKB-EC"/>
</dbReference>
<gene>
    <name evidence="3" type="ORF">RCOM_1917720</name>
</gene>
<feature type="region of interest" description="Disordered" evidence="2">
    <location>
        <begin position="1"/>
        <end position="25"/>
    </location>
</feature>
<evidence type="ECO:0000313" key="4">
    <source>
        <dbReference type="Proteomes" id="UP000008311"/>
    </source>
</evidence>
<protein>
    <submittedName>
        <fullName evidence="3">2,5-dichloro-2,5-cyclohexadiene-1,4-diol dehydrogenase, putative</fullName>
        <ecNumber evidence="3">1.1.1.100</ecNumber>
    </submittedName>
</protein>
<sequence length="373" mass="39202">MHAPEGDRSGNPQRPGKRAAAFGHGSRGFIDLVDDAERPLQKGRPIFRQGQLAGRAVEQRAAEGFLQLGKPFADHRLRQSQAPGRLADRSCLHHRDESRDPLNPDHRSGHNTPQQGDGTMNRLNNKVAIVTGASSGIGRSTAKLFAAEGAKVVVGARRQAELESLVTEIKAAGGEAVAVAGDVRSEDYHKALVAAAVANYGKLDITFNNAGTLGEAGPSTEVSEAGFADTLTINLTASFLAAKHQVAEMVKHGGGSVIFTSTFVGYSFAFPGVAAYAASKSGLIGLTQALAAEYGPQNVRVNAVLPGAVDTDMYREMNDTPDKKGFVTNLHALKRVATPEELARSVLYLASDDSSFVTGTASLVDGGASITRT</sequence>
<feature type="compositionally biased region" description="Basic and acidic residues" evidence="2">
    <location>
        <begin position="86"/>
        <end position="108"/>
    </location>
</feature>
<dbReference type="EMBL" id="EQ978654">
    <property type="protein sequence ID" value="EEF25895.1"/>
    <property type="molecule type" value="Genomic_DNA"/>
</dbReference>
<keyword evidence="3" id="KW-0560">Oxidoreductase</keyword>
<dbReference type="InParanoid" id="B9TE20"/>
<evidence type="ECO:0000256" key="2">
    <source>
        <dbReference type="SAM" id="MobiDB-lite"/>
    </source>
</evidence>
<dbReference type="NCBIfam" id="NF005559">
    <property type="entry name" value="PRK07231.1"/>
    <property type="match status" value="1"/>
</dbReference>
<dbReference type="PANTHER" id="PTHR43943:SF2">
    <property type="entry name" value="DEHYDROGENASE_REDUCTASE 4"/>
    <property type="match status" value="1"/>
</dbReference>